<sequence>MSLFLAVVLRGSGSKMKWYVGEVTVTKVVELEQELPLKGLLPAATEEALAPHLSWLMPHFIDDEGNTDLSIHAFVVESDGLRIIVDTCVGDRDMAGLPGFTGDPAFPKRLAAAGFPVESIDIVCCTHLHFDHVGWNTRLEDGKWVPTFPNARYLFCRAEYDGWMAEPGGYAWNLPDTVAPVVDAGLVDLVDPDHRVTSEIRFVPTHGHSPGHMSVVIESNGERALITGDATHHPVQWAEPDWGMSGDWDGPMGAESRRRMREEHGDTGTLILGTHYAAPSAGHIVQRDGQWQFQASNEEGF</sequence>
<comment type="similarity">
    <text evidence="1">Belongs to the metallo-beta-lactamase superfamily.</text>
</comment>
<proteinExistence type="inferred from homology"/>
<organism evidence="6">
    <name type="scientific">freshwater metagenome</name>
    <dbReference type="NCBI Taxonomy" id="449393"/>
    <lineage>
        <taxon>unclassified sequences</taxon>
        <taxon>metagenomes</taxon>
        <taxon>ecological metagenomes</taxon>
    </lineage>
</organism>
<dbReference type="InterPro" id="IPR051013">
    <property type="entry name" value="MBL_superfamily_lactonases"/>
</dbReference>
<evidence type="ECO:0000256" key="2">
    <source>
        <dbReference type="ARBA" id="ARBA00022723"/>
    </source>
</evidence>
<accession>A0A6J6GH99</accession>
<keyword evidence="3" id="KW-0378">Hydrolase</keyword>
<feature type="domain" description="Metallo-beta-lactamase" evidence="5">
    <location>
        <begin position="70"/>
        <end position="275"/>
    </location>
</feature>
<evidence type="ECO:0000256" key="4">
    <source>
        <dbReference type="ARBA" id="ARBA00022833"/>
    </source>
</evidence>
<dbReference type="GO" id="GO:0046872">
    <property type="term" value="F:metal ion binding"/>
    <property type="evidence" value="ECO:0007669"/>
    <property type="project" value="UniProtKB-KW"/>
</dbReference>
<dbReference type="Pfam" id="PF00753">
    <property type="entry name" value="Lactamase_B"/>
    <property type="match status" value="1"/>
</dbReference>
<evidence type="ECO:0000256" key="1">
    <source>
        <dbReference type="ARBA" id="ARBA00007749"/>
    </source>
</evidence>
<dbReference type="CDD" id="cd16277">
    <property type="entry name" value="metallo-hydrolase-like_MBL-fold"/>
    <property type="match status" value="1"/>
</dbReference>
<dbReference type="AlphaFoldDB" id="A0A6J6GH99"/>
<dbReference type="GO" id="GO:0016787">
    <property type="term" value="F:hydrolase activity"/>
    <property type="evidence" value="ECO:0007669"/>
    <property type="project" value="UniProtKB-KW"/>
</dbReference>
<evidence type="ECO:0000259" key="5">
    <source>
        <dbReference type="SMART" id="SM00849"/>
    </source>
</evidence>
<protein>
    <submittedName>
        <fullName evidence="6">Unannotated protein</fullName>
    </submittedName>
</protein>
<evidence type="ECO:0000256" key="3">
    <source>
        <dbReference type="ARBA" id="ARBA00022801"/>
    </source>
</evidence>
<dbReference type="Gene3D" id="3.60.15.10">
    <property type="entry name" value="Ribonuclease Z/Hydroxyacylglutathione hydrolase-like"/>
    <property type="match status" value="1"/>
</dbReference>
<dbReference type="SUPFAM" id="SSF56281">
    <property type="entry name" value="Metallo-hydrolase/oxidoreductase"/>
    <property type="match status" value="1"/>
</dbReference>
<dbReference type="EMBL" id="CAEZTY010000123">
    <property type="protein sequence ID" value="CAB4600692.1"/>
    <property type="molecule type" value="Genomic_DNA"/>
</dbReference>
<evidence type="ECO:0000313" key="6">
    <source>
        <dbReference type="EMBL" id="CAB4600692.1"/>
    </source>
</evidence>
<dbReference type="InterPro" id="IPR001279">
    <property type="entry name" value="Metallo-B-lactamas"/>
</dbReference>
<keyword evidence="4" id="KW-0862">Zinc</keyword>
<dbReference type="SMART" id="SM00849">
    <property type="entry name" value="Lactamase_B"/>
    <property type="match status" value="1"/>
</dbReference>
<keyword evidence="2" id="KW-0479">Metal-binding</keyword>
<name>A0A6J6GH99_9ZZZZ</name>
<dbReference type="InterPro" id="IPR036866">
    <property type="entry name" value="RibonucZ/Hydroxyglut_hydro"/>
</dbReference>
<reference evidence="6" key="1">
    <citation type="submission" date="2020-05" db="EMBL/GenBank/DDBJ databases">
        <authorList>
            <person name="Chiriac C."/>
            <person name="Salcher M."/>
            <person name="Ghai R."/>
            <person name="Kavagutti S V."/>
        </authorList>
    </citation>
    <scope>NUCLEOTIDE SEQUENCE</scope>
</reference>
<gene>
    <name evidence="6" type="ORF">UFOPK1762_01902</name>
</gene>
<dbReference type="PANTHER" id="PTHR42978:SF6">
    <property type="entry name" value="QUORUM-QUENCHING LACTONASE YTNP-RELATED"/>
    <property type="match status" value="1"/>
</dbReference>
<dbReference type="PANTHER" id="PTHR42978">
    <property type="entry name" value="QUORUM-QUENCHING LACTONASE YTNP-RELATED-RELATED"/>
    <property type="match status" value="1"/>
</dbReference>